<evidence type="ECO:0000313" key="3">
    <source>
        <dbReference type="EMBL" id="BBX51414.1"/>
    </source>
</evidence>
<dbReference type="Pfam" id="PF14032">
    <property type="entry name" value="PknH_C"/>
    <property type="match status" value="1"/>
</dbReference>
<name>A0A6N4V9U4_9MYCO</name>
<dbReference type="InterPro" id="IPR026954">
    <property type="entry name" value="PknH-like_Extracell"/>
</dbReference>
<feature type="domain" description="PknH-like extracellular" evidence="2">
    <location>
        <begin position="47"/>
        <end position="200"/>
    </location>
</feature>
<sequence>MTARSCVSTLLAVALAAVLVAGCTQTVAGTALRTVPAIDEDSRSPVDVDTVLLDRAELQAITGAGENLTAIPGMQSKTPVDIDLMLESVPQQCQWVFAETQVFGPDIEEFTKSTYQSPRRGGVISQAAAGYRDVPTARAAFDSLVERIRGCDQSRAGRQLVGEFAGTTDSVHTRPGDCGRDYRIKSAVLVEVTFCAFPDSVPDIVMTNILANVPG</sequence>
<dbReference type="EMBL" id="AP022570">
    <property type="protein sequence ID" value="BBX51414.1"/>
    <property type="molecule type" value="Genomic_DNA"/>
</dbReference>
<organism evidence="3 4">
    <name type="scientific">Mycolicibacterium poriferae</name>
    <dbReference type="NCBI Taxonomy" id="39694"/>
    <lineage>
        <taxon>Bacteria</taxon>
        <taxon>Bacillati</taxon>
        <taxon>Actinomycetota</taxon>
        <taxon>Actinomycetes</taxon>
        <taxon>Mycobacteriales</taxon>
        <taxon>Mycobacteriaceae</taxon>
        <taxon>Mycolicibacterium</taxon>
    </lineage>
</organism>
<dbReference type="Proteomes" id="UP000466785">
    <property type="component" value="Chromosome"/>
</dbReference>
<keyword evidence="1" id="KW-0732">Signal</keyword>
<feature type="chain" id="PRO_5038393489" evidence="1">
    <location>
        <begin position="29"/>
        <end position="215"/>
    </location>
</feature>
<protein>
    <submittedName>
        <fullName evidence="3">Sensor domain-containing protein</fullName>
    </submittedName>
</protein>
<evidence type="ECO:0000313" key="4">
    <source>
        <dbReference type="Proteomes" id="UP000466785"/>
    </source>
</evidence>
<accession>A0A6N4V9U4</accession>
<feature type="signal peptide" evidence="1">
    <location>
        <begin position="1"/>
        <end position="28"/>
    </location>
</feature>
<keyword evidence="4" id="KW-1185">Reference proteome</keyword>
<dbReference type="PROSITE" id="PS51257">
    <property type="entry name" value="PROKAR_LIPOPROTEIN"/>
    <property type="match status" value="1"/>
</dbReference>
<gene>
    <name evidence="3" type="primary">lpqA</name>
    <name evidence="3" type="ORF">MPOR_24400</name>
</gene>
<evidence type="ECO:0000259" key="2">
    <source>
        <dbReference type="Pfam" id="PF14032"/>
    </source>
</evidence>
<dbReference type="RefSeq" id="WP_152516549.1">
    <property type="nucleotide sequence ID" value="NZ_AP022570.1"/>
</dbReference>
<reference evidence="3 4" key="1">
    <citation type="journal article" date="2019" name="Emerg. Microbes Infect.">
        <title>Comprehensive subspecies identification of 175 nontuberculous mycobacteria species based on 7547 genomic profiles.</title>
        <authorList>
            <person name="Matsumoto Y."/>
            <person name="Kinjo T."/>
            <person name="Motooka D."/>
            <person name="Nabeya D."/>
            <person name="Jung N."/>
            <person name="Uechi K."/>
            <person name="Horii T."/>
            <person name="Iida T."/>
            <person name="Fujita J."/>
            <person name="Nakamura S."/>
        </authorList>
    </citation>
    <scope>NUCLEOTIDE SEQUENCE [LARGE SCALE GENOMIC DNA]</scope>
    <source>
        <strain evidence="3 4">JCM 12603</strain>
    </source>
</reference>
<proteinExistence type="predicted"/>
<dbReference type="InterPro" id="IPR038232">
    <property type="entry name" value="PknH-like_Extracell_sf"/>
</dbReference>
<dbReference type="AlphaFoldDB" id="A0A6N4V9U4"/>
<dbReference type="KEGG" id="mpof:MPOR_24400"/>
<dbReference type="Gene3D" id="3.40.1000.70">
    <property type="entry name" value="PknH-like extracellular domain"/>
    <property type="match status" value="1"/>
</dbReference>
<evidence type="ECO:0000256" key="1">
    <source>
        <dbReference type="SAM" id="SignalP"/>
    </source>
</evidence>